<dbReference type="Proteomes" id="UP001214113">
    <property type="component" value="Unassembled WGS sequence"/>
</dbReference>
<evidence type="ECO:0000313" key="1">
    <source>
        <dbReference type="EMBL" id="KAB4171603.1"/>
    </source>
</evidence>
<organism evidence="2 5">
    <name type="scientific">Bacteroides uniformis</name>
    <dbReference type="NCBI Taxonomy" id="820"/>
    <lineage>
        <taxon>Bacteria</taxon>
        <taxon>Pseudomonadati</taxon>
        <taxon>Bacteroidota</taxon>
        <taxon>Bacteroidia</taxon>
        <taxon>Bacteroidales</taxon>
        <taxon>Bacteroidaceae</taxon>
        <taxon>Bacteroides</taxon>
    </lineage>
</organism>
<evidence type="ECO:0000313" key="3">
    <source>
        <dbReference type="EMBL" id="MDC1857593.1"/>
    </source>
</evidence>
<dbReference type="Proteomes" id="UP000433928">
    <property type="component" value="Unassembled WGS sequence"/>
</dbReference>
<gene>
    <name evidence="2" type="ORF">GAQ44_02970</name>
    <name evidence="1" type="ORF">GAQ59_04505</name>
    <name evidence="3" type="ORF">POZ22_22940</name>
</gene>
<reference evidence="3" key="2">
    <citation type="submission" date="2022-10" db="EMBL/GenBank/DDBJ databases">
        <title>Human gut microbiome strain richness.</title>
        <authorList>
            <person name="Chen-Liaw A."/>
        </authorList>
    </citation>
    <scope>NUCLEOTIDE SEQUENCE</scope>
    <source>
        <strain evidence="3">BSD2780061687st1_G10_BSD2780061687b_171204</strain>
    </source>
</reference>
<evidence type="ECO:0000313" key="2">
    <source>
        <dbReference type="EMBL" id="KAB4187021.1"/>
    </source>
</evidence>
<reference evidence="4 5" key="1">
    <citation type="journal article" date="2019" name="Nat. Med.">
        <title>A library of human gut bacterial isolates paired with longitudinal multiomics data enables mechanistic microbiome research.</title>
        <authorList>
            <person name="Poyet M."/>
            <person name="Groussin M."/>
            <person name="Gibbons S.M."/>
            <person name="Avila-Pacheco J."/>
            <person name="Jiang X."/>
            <person name="Kearney S.M."/>
            <person name="Perrotta A.R."/>
            <person name="Berdy B."/>
            <person name="Zhao S."/>
            <person name="Lieberman T.D."/>
            <person name="Swanson P.K."/>
            <person name="Smith M."/>
            <person name="Roesemann S."/>
            <person name="Alexander J.E."/>
            <person name="Rich S.A."/>
            <person name="Livny J."/>
            <person name="Vlamakis H."/>
            <person name="Clish C."/>
            <person name="Bullock K."/>
            <person name="Deik A."/>
            <person name="Scott J."/>
            <person name="Pierce K.A."/>
            <person name="Xavier R.J."/>
            <person name="Alm E.J."/>
        </authorList>
    </citation>
    <scope>NUCLEOTIDE SEQUENCE [LARGE SCALE GENOMIC DNA]</scope>
    <source>
        <strain evidence="2 5">BIOML-A19</strain>
        <strain evidence="1 4">BIOML-A27</strain>
    </source>
</reference>
<evidence type="ECO:0000313" key="4">
    <source>
        <dbReference type="Proteomes" id="UP000433928"/>
    </source>
</evidence>
<dbReference type="EMBL" id="WCTY01000004">
    <property type="protein sequence ID" value="KAB4187021.1"/>
    <property type="molecule type" value="Genomic_DNA"/>
</dbReference>
<dbReference type="EMBL" id="WCUG01000004">
    <property type="protein sequence ID" value="KAB4171603.1"/>
    <property type="molecule type" value="Genomic_DNA"/>
</dbReference>
<dbReference type="EMBL" id="JAQNSB010000083">
    <property type="protein sequence ID" value="MDC1857593.1"/>
    <property type="molecule type" value="Genomic_DNA"/>
</dbReference>
<protein>
    <submittedName>
        <fullName evidence="3">Pyocin knob domain-containing protein</fullName>
    </submittedName>
</protein>
<dbReference type="Proteomes" id="UP000487221">
    <property type="component" value="Unassembled WGS sequence"/>
</dbReference>
<proteinExistence type="predicted"/>
<dbReference type="RefSeq" id="WP_151853565.1">
    <property type="nucleotide sequence ID" value="NZ_JAQNSB010000083.1"/>
</dbReference>
<comment type="caution">
    <text evidence="2">The sequence shown here is derived from an EMBL/GenBank/DDBJ whole genome shotgun (WGS) entry which is preliminary data.</text>
</comment>
<evidence type="ECO:0000313" key="5">
    <source>
        <dbReference type="Proteomes" id="UP000487221"/>
    </source>
</evidence>
<sequence>MAEKQDIAMNQFQVVTDVEYIYGETANGSQGKIKKSDLFTRVFAYKGLLREDKDLNTISENGIYYSANALNSPERVTGLLLHYMETDMASQILINSRTGELYTRSQVYNTGNWDKWTEWKSISLT</sequence>
<name>A0A6A2GTW7_BACUN</name>
<dbReference type="AlphaFoldDB" id="A0A6A2GTW7"/>
<dbReference type="CDD" id="cd19958">
    <property type="entry name" value="pyocin_knob"/>
    <property type="match status" value="1"/>
</dbReference>
<accession>A0A6A2GTW7</accession>